<protein>
    <recommendedName>
        <fullName evidence="3">WW domain-containing protein</fullName>
    </recommendedName>
</protein>
<keyword evidence="2" id="KW-0472">Membrane</keyword>
<gene>
    <name evidence="4" type="ORF">EVOR1521_LOCUS5693</name>
</gene>
<keyword evidence="5" id="KW-1185">Reference proteome</keyword>
<feature type="domain" description="WW" evidence="3">
    <location>
        <begin position="21"/>
        <end position="49"/>
    </location>
</feature>
<dbReference type="InterPro" id="IPR001202">
    <property type="entry name" value="WW_dom"/>
</dbReference>
<dbReference type="InterPro" id="IPR036020">
    <property type="entry name" value="WW_dom_sf"/>
</dbReference>
<accession>A0AA36HX50</accession>
<dbReference type="Gene3D" id="2.20.70.10">
    <property type="match status" value="1"/>
</dbReference>
<name>A0AA36HX50_9DINO</name>
<organism evidence="4 5">
    <name type="scientific">Effrenium voratum</name>
    <dbReference type="NCBI Taxonomy" id="2562239"/>
    <lineage>
        <taxon>Eukaryota</taxon>
        <taxon>Sar</taxon>
        <taxon>Alveolata</taxon>
        <taxon>Dinophyceae</taxon>
        <taxon>Suessiales</taxon>
        <taxon>Symbiodiniaceae</taxon>
        <taxon>Effrenium</taxon>
    </lineage>
</organism>
<dbReference type="SMART" id="SM00456">
    <property type="entry name" value="WW"/>
    <property type="match status" value="1"/>
</dbReference>
<proteinExistence type="predicted"/>
<feature type="transmembrane region" description="Helical" evidence="2">
    <location>
        <begin position="802"/>
        <end position="820"/>
    </location>
</feature>
<keyword evidence="2" id="KW-0812">Transmembrane</keyword>
<dbReference type="SUPFAM" id="SSF51045">
    <property type="entry name" value="WW domain"/>
    <property type="match status" value="1"/>
</dbReference>
<reference evidence="4" key="1">
    <citation type="submission" date="2023-08" db="EMBL/GenBank/DDBJ databases">
        <authorList>
            <person name="Chen Y."/>
            <person name="Shah S."/>
            <person name="Dougan E. K."/>
            <person name="Thang M."/>
            <person name="Chan C."/>
        </authorList>
    </citation>
    <scope>NUCLEOTIDE SEQUENCE</scope>
</reference>
<dbReference type="Pfam" id="PF00397">
    <property type="entry name" value="WW"/>
    <property type="match status" value="1"/>
</dbReference>
<dbReference type="CDD" id="cd00201">
    <property type="entry name" value="WW"/>
    <property type="match status" value="1"/>
</dbReference>
<evidence type="ECO:0000313" key="5">
    <source>
        <dbReference type="Proteomes" id="UP001178507"/>
    </source>
</evidence>
<evidence type="ECO:0000313" key="4">
    <source>
        <dbReference type="EMBL" id="CAJ1376701.1"/>
    </source>
</evidence>
<dbReference type="EMBL" id="CAUJNA010000413">
    <property type="protein sequence ID" value="CAJ1376701.1"/>
    <property type="molecule type" value="Genomic_DNA"/>
</dbReference>
<feature type="region of interest" description="Disordered" evidence="1">
    <location>
        <begin position="705"/>
        <end position="724"/>
    </location>
</feature>
<dbReference type="AlphaFoldDB" id="A0AA36HX50"/>
<dbReference type="Proteomes" id="UP001178507">
    <property type="component" value="Unassembled WGS sequence"/>
</dbReference>
<evidence type="ECO:0000256" key="1">
    <source>
        <dbReference type="SAM" id="MobiDB-lite"/>
    </source>
</evidence>
<evidence type="ECO:0000259" key="3">
    <source>
        <dbReference type="PROSITE" id="PS50020"/>
    </source>
</evidence>
<comment type="caution">
    <text evidence="4">The sequence shown here is derived from an EMBL/GenBank/DDBJ whole genome shotgun (WGS) entry which is preliminary data.</text>
</comment>
<dbReference type="PROSITE" id="PS50020">
    <property type="entry name" value="WW_DOMAIN_2"/>
    <property type="match status" value="1"/>
</dbReference>
<evidence type="ECO:0000256" key="2">
    <source>
        <dbReference type="SAM" id="Phobius"/>
    </source>
</evidence>
<sequence>MWSLLALAWAWAEGAVPDVLWKELTDHATGRVYYLNQRTGETSWRPPAWALPVVHGSCESACEDTTCEDWLIEKALTFVTVEPKLAKCDLAHVAMLKACHGSCHHCLVAHTACAQPGPLFSCQAAHGEMRTWGEAQLSWCCHNRGVGCGLHQSMPKPYDCMAGGFQLWSEAKQSWCCAEENRGCKYDCHQQLSTWQHTWSLKKRAWCCEKEKLGCIKPNSFDCTEGALTAAHWSQVKRHYCCHMEGVGCQADAPKPLPSPETGYSCTGRHWPLEKAKWCCLNRKVGCTLLSSTSTTTPMPELFDCKAGVRNWEEGWSHRKKVWCCREKHLGCSFDCRDNLQTWQVSWSASQKTFCCAMFRLGCVTLGQLPLPPQPKPGHWDCERHGDWSLPQQEWCCRNRGVGCDVHHVHVSHSFHVHVVHVDAPPHLHLDAPHVHFHVDAPHEPFHSQEGFNFDCTTDSTLWPPKQRRLCCRDYQVGCSGAEHFHEVHHLDGFDCHSGEPADWSQQQRQICCLQGIGCGVQSIVTDEHEHFQCDSYDETWEQWSQKQKRLCCSDYGIGCTGWRALHRDDSDRPRSQVPAPPPVVAAGTFDCNSGELADLWPVKKRAWCCRFESKGCSDARSPRYDCRPDTGAAWSKEHSRWCCEVKNVGCGAMPLRYDCASKVDEWHQAWSADKKRFCCDHVKVGCPKDRPWLDALLQPEARRPSPQSAHAVHSAANHESSSPSFDCKTGVEHWKEGWSAKKSRWCCAHYGFGCPFDCGSPNRTAWDRARSQWCCEHQQAGCDLAAKFLLQHVDLDRGSNTFSLSLVACAFLALALWVLRVTRAPREARCSELLE</sequence>
<keyword evidence="2" id="KW-1133">Transmembrane helix</keyword>